<dbReference type="AlphaFoldDB" id="A0A0F8YWP1"/>
<dbReference type="EMBL" id="LAZR01067027">
    <property type="protein sequence ID" value="KKK52406.1"/>
    <property type="molecule type" value="Genomic_DNA"/>
</dbReference>
<accession>A0A0F8YWP1</accession>
<evidence type="ECO:0000256" key="1">
    <source>
        <dbReference type="SAM" id="MobiDB-lite"/>
    </source>
</evidence>
<name>A0A0F8YWP1_9ZZZZ</name>
<proteinExistence type="predicted"/>
<protein>
    <submittedName>
        <fullName evidence="2">Uncharacterized protein</fullName>
    </submittedName>
</protein>
<feature type="region of interest" description="Disordered" evidence="1">
    <location>
        <begin position="1"/>
        <end position="20"/>
    </location>
</feature>
<sequence length="73" mass="8546">MTEGEKGLTTEEIARDKEKPEEVTRACGHYVFSDERFIKARRVLMRNFRQSRVSSFPEKEVVEEIKGQEGVRN</sequence>
<gene>
    <name evidence="2" type="ORF">LCGC14_3105240</name>
</gene>
<comment type="caution">
    <text evidence="2">The sequence shown here is derived from an EMBL/GenBank/DDBJ whole genome shotgun (WGS) entry which is preliminary data.</text>
</comment>
<evidence type="ECO:0000313" key="2">
    <source>
        <dbReference type="EMBL" id="KKK52406.1"/>
    </source>
</evidence>
<organism evidence="2">
    <name type="scientific">marine sediment metagenome</name>
    <dbReference type="NCBI Taxonomy" id="412755"/>
    <lineage>
        <taxon>unclassified sequences</taxon>
        <taxon>metagenomes</taxon>
        <taxon>ecological metagenomes</taxon>
    </lineage>
</organism>
<reference evidence="2" key="1">
    <citation type="journal article" date="2015" name="Nature">
        <title>Complex archaea that bridge the gap between prokaryotes and eukaryotes.</title>
        <authorList>
            <person name="Spang A."/>
            <person name="Saw J.H."/>
            <person name="Jorgensen S.L."/>
            <person name="Zaremba-Niedzwiedzka K."/>
            <person name="Martijn J."/>
            <person name="Lind A.E."/>
            <person name="van Eijk R."/>
            <person name="Schleper C."/>
            <person name="Guy L."/>
            <person name="Ettema T.J."/>
        </authorList>
    </citation>
    <scope>NUCLEOTIDE SEQUENCE</scope>
</reference>